<organism evidence="1">
    <name type="scientific">bioreactor metagenome</name>
    <dbReference type="NCBI Taxonomy" id="1076179"/>
    <lineage>
        <taxon>unclassified sequences</taxon>
        <taxon>metagenomes</taxon>
        <taxon>ecological metagenomes</taxon>
    </lineage>
</organism>
<gene>
    <name evidence="1" type="ORF">SDC9_118854</name>
</gene>
<accession>A0A645C8C7</accession>
<proteinExistence type="predicted"/>
<dbReference type="AlphaFoldDB" id="A0A645C8C7"/>
<dbReference type="EMBL" id="VSSQ01024394">
    <property type="protein sequence ID" value="MPM71883.1"/>
    <property type="molecule type" value="Genomic_DNA"/>
</dbReference>
<evidence type="ECO:0000313" key="1">
    <source>
        <dbReference type="EMBL" id="MPM71883.1"/>
    </source>
</evidence>
<name>A0A645C8C7_9ZZZZ</name>
<reference evidence="1" key="1">
    <citation type="submission" date="2019-08" db="EMBL/GenBank/DDBJ databases">
        <authorList>
            <person name="Kucharzyk K."/>
            <person name="Murdoch R.W."/>
            <person name="Higgins S."/>
            <person name="Loffler F."/>
        </authorList>
    </citation>
    <scope>NUCLEOTIDE SEQUENCE</scope>
</reference>
<comment type="caution">
    <text evidence="1">The sequence shown here is derived from an EMBL/GenBank/DDBJ whole genome shotgun (WGS) entry which is preliminary data.</text>
</comment>
<sequence>MKFYKESIFFSRFAFALLCIIHCTDDQRRAALVELFHRAEVSCDGARAGADELLQFVIHLLQALSGTCKDVGKLLKLGLDRAEHAPDLAAALLNCKRAESHLEAVEHRRHGGRPGDVDAIAALEFFHQPAIDDLRIEPLKREEQNRKIGGVRRVEVFIAYFRRLLFDALRECGDCGGDYVRRSGFVCVL</sequence>
<protein>
    <submittedName>
        <fullName evidence="1">Uncharacterized protein</fullName>
    </submittedName>
</protein>